<protein>
    <submittedName>
        <fullName evidence="1">Uncharacterized protein</fullName>
    </submittedName>
</protein>
<evidence type="ECO:0000313" key="2">
    <source>
        <dbReference type="Proteomes" id="UP000015104"/>
    </source>
</evidence>
<evidence type="ECO:0000313" key="1">
    <source>
        <dbReference type="EnsemblMetazoa" id="tetur25g00980.1"/>
    </source>
</evidence>
<keyword evidence="2" id="KW-1185">Reference proteome</keyword>
<accession>T1KX35</accession>
<proteinExistence type="predicted"/>
<dbReference type="AlphaFoldDB" id="T1KX35"/>
<reference evidence="2" key="1">
    <citation type="submission" date="2011-08" db="EMBL/GenBank/DDBJ databases">
        <authorList>
            <person name="Rombauts S."/>
        </authorList>
    </citation>
    <scope>NUCLEOTIDE SEQUENCE</scope>
    <source>
        <strain evidence="2">London</strain>
    </source>
</reference>
<dbReference type="Proteomes" id="UP000015104">
    <property type="component" value="Unassembled WGS sequence"/>
</dbReference>
<sequence>MMSSLVGPLALDHSKETERFVTFPLANLRLENLRAFRPEPGIDDILNFFVASNLSNVKIPMEITKKTNLSMN</sequence>
<organism evidence="1 2">
    <name type="scientific">Tetranychus urticae</name>
    <name type="common">Two-spotted spider mite</name>
    <dbReference type="NCBI Taxonomy" id="32264"/>
    <lineage>
        <taxon>Eukaryota</taxon>
        <taxon>Metazoa</taxon>
        <taxon>Ecdysozoa</taxon>
        <taxon>Arthropoda</taxon>
        <taxon>Chelicerata</taxon>
        <taxon>Arachnida</taxon>
        <taxon>Acari</taxon>
        <taxon>Acariformes</taxon>
        <taxon>Trombidiformes</taxon>
        <taxon>Prostigmata</taxon>
        <taxon>Eleutherengona</taxon>
        <taxon>Raphignathae</taxon>
        <taxon>Tetranychoidea</taxon>
        <taxon>Tetranychidae</taxon>
        <taxon>Tetranychus</taxon>
    </lineage>
</organism>
<name>T1KX35_TETUR</name>
<dbReference type="EMBL" id="CAEY01000676">
    <property type="status" value="NOT_ANNOTATED_CDS"/>
    <property type="molecule type" value="Genomic_DNA"/>
</dbReference>
<reference evidence="1" key="2">
    <citation type="submission" date="2015-06" db="UniProtKB">
        <authorList>
            <consortium name="EnsemblMetazoa"/>
        </authorList>
    </citation>
    <scope>IDENTIFICATION</scope>
</reference>
<dbReference type="EnsemblMetazoa" id="tetur25g00980.1">
    <property type="protein sequence ID" value="tetur25g00980.1"/>
    <property type="gene ID" value="tetur25g00980"/>
</dbReference>
<dbReference type="HOGENOM" id="CLU_2725454_0_0_1"/>